<sequence>MAPNPRLINYLAVLGPCPVTFQEEVQRLHTNLAEGGDDHAESFAPVLKAVTLERFPPVDYGEVDLSPLLPALPEFCFQDGMLAERRKPSGRSPAFFSFVLTIGSGCRVHIACLTVHERCATKAGTFYTPKVFCLISLFPCLQLFRNLLGDLVFAARSDEIAQAAGRLSATRGRGSQAGQASVYEDLGPSAVLKEPRLAQRLVAQIFFEAPLPPDHLTQVVFSAGLRSVGLLDPQSDLTRDFSFRPLMACLSVPKLMQLLLLLLLERKVVLMSKTMSLALLSATCEVLRALLFPFAWEHNYIPILPANLRWALENPAPFLISVSGGLTKAEVPEDVVVFDLDTGQSIPERPEVPKVPSIIEQTLLPLRSSYTWEQRPANKEYWARWHLVRLGPHSGAKDQGAKDQSAQEGPVDGAPKGSNSPVRRFRHRRNLSTASAASATSADGSGSDVDGGGVVAENSMGNSSPRWTEEQERRFRQRVSATFLQIFVLLLHTQFPELRPVGAGIGVDGSGISEDGDTRDRRATKKKILDLASEQLFQREFLQTNTWERFLALPKNSPRRKLFQDAVSLYGFWSQEPPSNRKPFVEELENWLTRLYEPRRTISVSLTSQPSLPSATLGPPHHIGSRRRRSRFDPIGPLGLAQLGAETEIAARHLEKYFSSSDGPNVAPFSAARPILDEEAGTWQMPVMPADAARIFAIVLQPALDTMQQILDAFREIGAGDVRGQAAGPEAEWKEMWWEEVPSSSLDGEPDSSASFQPLLPHLLAHLAHSNAFSRLPASASAVRVSETQVTAAQAPQEASSRPTRSRSPARRPLQNVANPSRTGPALSSRHESATDEKASSPVSEDTALAANTQSSPPPSPSEQPPPQHLELRVRCLLRDVQEVRSPCPKCSFQASLWDILRSCISSCGSESGRCSVKCVACDMSWEPGLLLSKKRPSPISTGIASSRSISSGGSSSMSGVGFAKGLADPSMAAQLITVHECWRRITMENLADASHEKLLDEDPEVYWCLRVFFSLRADMFWRVGQGCPVLAGASNFEAICRSYADLLRRRPIPEPSAEKASESPSRTMLLRPPPLADQEVERFFSEQADPAGSQAAEDDMHVAGFMSKPNVVATPRVVQVPCTFGESAILGHASIEARDRDGESEGMVMRSSYSSVSAMETAFAVHSESGAGDVGISAVAAELNLCQPSSSPEHLTAPELRDSSLSLDELGATPVQLKDEGHPTESRSSLWASSVKQGVHGVFATPMLALVHVNMLPAAELEATRGLGRQHRRPSRKPALPSAAVAECLEAPPSMTCANGSIGPCGDVNIPGADAWCSRGSPELGPPSSSMRSSRSTLHEHEHEHDQHQFSSDRHARHAIQGMDLAAEQTTVSQGFRQEEYMEDVVGTRNDPVSFATARVEAIVAVARNRPTCTLSLGEGYRRAFYNRLQGQQPHQHQRHQGACEQWSVSSHWPQTGMTSFISESSAGNAGKSRVISHAVLAVSHPIRKVRDSHVSLHSNVTNSQILSPLPTSRVSSTSPTSPYLPESHSCPSMQQMSDHQRNGELWHDIVSDSAGDEVQILSQIAALTRRIEELQVSGNIKRSARDWYQGYGERLERPVVESVQVDGAEKAFADGSLFRQIELQRTSATSEPRRSLHISKDSTEPEEPSSRLSAKAKRRQRPAETPLVSWSPAVLARARFGVQSRVPG</sequence>
<feature type="region of interest" description="Disordered" evidence="1">
    <location>
        <begin position="393"/>
        <end position="471"/>
    </location>
</feature>
<feature type="region of interest" description="Disordered" evidence="1">
    <location>
        <begin position="607"/>
        <end position="629"/>
    </location>
</feature>
<dbReference type="SMART" id="SM00799">
    <property type="entry name" value="DENN"/>
    <property type="match status" value="1"/>
</dbReference>
<protein>
    <recommendedName>
        <fullName evidence="2">UDENN domain-containing protein</fullName>
    </recommendedName>
</protein>
<dbReference type="InterPro" id="IPR037516">
    <property type="entry name" value="Tripartite_DENN"/>
</dbReference>
<evidence type="ECO:0000259" key="2">
    <source>
        <dbReference type="PROSITE" id="PS50211"/>
    </source>
</evidence>
<accession>A0A813LT31</accession>
<name>A0A813LT31_POLGL</name>
<dbReference type="InterPro" id="IPR001194">
    <property type="entry name" value="cDENN_dom"/>
</dbReference>
<feature type="compositionally biased region" description="Basic and acidic residues" evidence="1">
    <location>
        <begin position="1338"/>
        <end position="1355"/>
    </location>
</feature>
<feature type="compositionally biased region" description="Basic and acidic residues" evidence="1">
    <location>
        <begin position="1633"/>
        <end position="1645"/>
    </location>
</feature>
<evidence type="ECO:0000256" key="1">
    <source>
        <dbReference type="SAM" id="MobiDB-lite"/>
    </source>
</evidence>
<gene>
    <name evidence="3" type="ORF">PGLA2088_LOCUS46340</name>
</gene>
<dbReference type="InterPro" id="IPR005113">
    <property type="entry name" value="uDENN_dom"/>
</dbReference>
<dbReference type="Proteomes" id="UP000626109">
    <property type="component" value="Unassembled WGS sequence"/>
</dbReference>
<feature type="region of interest" description="Disordered" evidence="1">
    <location>
        <begin position="1320"/>
        <end position="1357"/>
    </location>
</feature>
<organism evidence="3 4">
    <name type="scientific">Polarella glacialis</name>
    <name type="common">Dinoflagellate</name>
    <dbReference type="NCBI Taxonomy" id="89957"/>
    <lineage>
        <taxon>Eukaryota</taxon>
        <taxon>Sar</taxon>
        <taxon>Alveolata</taxon>
        <taxon>Dinophyceae</taxon>
        <taxon>Suessiales</taxon>
        <taxon>Suessiaceae</taxon>
        <taxon>Polarella</taxon>
    </lineage>
</organism>
<proteinExistence type="predicted"/>
<reference evidence="3" key="1">
    <citation type="submission" date="2021-02" db="EMBL/GenBank/DDBJ databases">
        <authorList>
            <person name="Dougan E. K."/>
            <person name="Rhodes N."/>
            <person name="Thang M."/>
            <person name="Chan C."/>
        </authorList>
    </citation>
    <scope>NUCLEOTIDE SEQUENCE</scope>
</reference>
<dbReference type="Pfam" id="PF03456">
    <property type="entry name" value="uDENN"/>
    <property type="match status" value="1"/>
</dbReference>
<evidence type="ECO:0000313" key="4">
    <source>
        <dbReference type="Proteomes" id="UP000626109"/>
    </source>
</evidence>
<feature type="compositionally biased region" description="Low complexity" evidence="1">
    <location>
        <begin position="432"/>
        <end position="448"/>
    </location>
</feature>
<dbReference type="PANTHER" id="PTHR12296">
    <property type="entry name" value="DENN DOMAIN-CONTAINING PROTEIN 4"/>
    <property type="match status" value="1"/>
</dbReference>
<feature type="domain" description="UDENN" evidence="2">
    <location>
        <begin position="30"/>
        <end position="562"/>
    </location>
</feature>
<dbReference type="PROSITE" id="PS50211">
    <property type="entry name" value="DENN"/>
    <property type="match status" value="1"/>
</dbReference>
<dbReference type="GO" id="GO:0032483">
    <property type="term" value="P:regulation of Rab protein signal transduction"/>
    <property type="evidence" value="ECO:0007669"/>
    <property type="project" value="TreeGrafter"/>
</dbReference>
<feature type="region of interest" description="Disordered" evidence="1">
    <location>
        <begin position="1509"/>
        <end position="1538"/>
    </location>
</feature>
<dbReference type="Pfam" id="PF02141">
    <property type="entry name" value="DENN"/>
    <property type="match status" value="1"/>
</dbReference>
<feature type="compositionally biased region" description="Low complexity" evidence="1">
    <location>
        <begin position="1509"/>
        <end position="1523"/>
    </location>
</feature>
<comment type="caution">
    <text evidence="3">The sequence shown here is derived from an EMBL/GenBank/DDBJ whole genome shotgun (WGS) entry which is preliminary data.</text>
</comment>
<dbReference type="Gene3D" id="3.40.50.11500">
    <property type="match status" value="1"/>
</dbReference>
<feature type="compositionally biased region" description="Polar residues" evidence="1">
    <location>
        <begin position="787"/>
        <end position="798"/>
    </location>
</feature>
<feature type="region of interest" description="Disordered" evidence="1">
    <location>
        <begin position="787"/>
        <end position="868"/>
    </location>
</feature>
<feature type="region of interest" description="Disordered" evidence="1">
    <location>
        <begin position="1627"/>
        <end position="1670"/>
    </location>
</feature>
<dbReference type="Gene3D" id="3.30.450.200">
    <property type="match status" value="1"/>
</dbReference>
<dbReference type="GO" id="GO:0031410">
    <property type="term" value="C:cytoplasmic vesicle"/>
    <property type="evidence" value="ECO:0007669"/>
    <property type="project" value="TreeGrafter"/>
</dbReference>
<dbReference type="InterPro" id="IPR051696">
    <property type="entry name" value="DENN_Domain_GEFs"/>
</dbReference>
<evidence type="ECO:0000313" key="3">
    <source>
        <dbReference type="EMBL" id="CAE8732295.1"/>
    </source>
</evidence>
<dbReference type="InterPro" id="IPR043153">
    <property type="entry name" value="DENN_C"/>
</dbReference>
<dbReference type="EMBL" id="CAJNNW010036132">
    <property type="protein sequence ID" value="CAE8732295.1"/>
    <property type="molecule type" value="Genomic_DNA"/>
</dbReference>
<dbReference type="PANTHER" id="PTHR12296:SF21">
    <property type="entry name" value="DENN DOMAIN-CONTAINING PROTEIN 3"/>
    <property type="match status" value="1"/>
</dbReference>
<feature type="compositionally biased region" description="Basic and acidic residues" evidence="1">
    <location>
        <begin position="829"/>
        <end position="839"/>
    </location>
</feature>
<feature type="compositionally biased region" description="Pro residues" evidence="1">
    <location>
        <begin position="856"/>
        <end position="868"/>
    </location>
</feature>